<comment type="caution">
    <text evidence="1">The sequence shown here is derived from an EMBL/GenBank/DDBJ whole genome shotgun (WGS) entry which is preliminary data.</text>
</comment>
<organism evidence="1 2">
    <name type="scientific">Kitasatospora cystarginea</name>
    <dbReference type="NCBI Taxonomy" id="58350"/>
    <lineage>
        <taxon>Bacteria</taxon>
        <taxon>Bacillati</taxon>
        <taxon>Actinomycetota</taxon>
        <taxon>Actinomycetes</taxon>
        <taxon>Kitasatosporales</taxon>
        <taxon>Streptomycetaceae</taxon>
        <taxon>Kitasatospora</taxon>
    </lineage>
</organism>
<sequence length="65" mass="7412">MKPLAAPWAPESTVAAMMNVVSLAMPFGRLKEVAEPCWMGLVDFPSYSWKWVPLLSQVRWMGCRR</sequence>
<dbReference type="Proteomes" id="UP001500305">
    <property type="component" value="Unassembled WGS sequence"/>
</dbReference>
<dbReference type="EMBL" id="BAAATR010000055">
    <property type="protein sequence ID" value="GAA2276545.1"/>
    <property type="molecule type" value="Genomic_DNA"/>
</dbReference>
<reference evidence="1 2" key="1">
    <citation type="journal article" date="2019" name="Int. J. Syst. Evol. Microbiol.">
        <title>The Global Catalogue of Microorganisms (GCM) 10K type strain sequencing project: providing services to taxonomists for standard genome sequencing and annotation.</title>
        <authorList>
            <consortium name="The Broad Institute Genomics Platform"/>
            <consortium name="The Broad Institute Genome Sequencing Center for Infectious Disease"/>
            <person name="Wu L."/>
            <person name="Ma J."/>
        </authorList>
    </citation>
    <scope>NUCLEOTIDE SEQUENCE [LARGE SCALE GENOMIC DNA]</scope>
    <source>
        <strain evidence="1 2">JCM 7356</strain>
    </source>
</reference>
<evidence type="ECO:0000313" key="2">
    <source>
        <dbReference type="Proteomes" id="UP001500305"/>
    </source>
</evidence>
<name>A0ABN3EXP9_9ACTN</name>
<keyword evidence="2" id="KW-1185">Reference proteome</keyword>
<proteinExistence type="predicted"/>
<gene>
    <name evidence="1" type="ORF">GCM10010430_73060</name>
</gene>
<protein>
    <submittedName>
        <fullName evidence="1">Uncharacterized protein</fullName>
    </submittedName>
</protein>
<accession>A0ABN3EXP9</accession>
<evidence type="ECO:0000313" key="1">
    <source>
        <dbReference type="EMBL" id="GAA2276545.1"/>
    </source>
</evidence>